<dbReference type="EMBL" id="CANHGI010000005">
    <property type="protein sequence ID" value="CAI5450943.1"/>
    <property type="molecule type" value="Genomic_DNA"/>
</dbReference>
<name>A0A9P1IX03_9PELO</name>
<accession>A0A9P1IX03</accession>
<feature type="transmembrane region" description="Helical" evidence="1">
    <location>
        <begin position="42"/>
        <end position="64"/>
    </location>
</feature>
<keyword evidence="3" id="KW-1185">Reference proteome</keyword>
<keyword evidence="1" id="KW-1133">Transmembrane helix</keyword>
<sequence>MVLSMMTLTMMNGLGLIECLLQGTFIETQKVKILPRRQVWNQMGLISGFIIEASQFMVLIERLIGVRFTNFRSSPLFFPFFTFSTIFLYSCSIIYVQLLYGNDNQRNIALIMTNSMVSISLFISETYEICRGLVPASIYRLMNRLFILTFLWMNFIGYNLKLDDILNFFFFINIARSSESLIFPALFILLHRKLHRRFNRIFCHYKKKKETFFNFRGLNGKRLTINRSQNEHFERLSEQWRILY</sequence>
<protein>
    <submittedName>
        <fullName evidence="2">Uncharacterized protein</fullName>
    </submittedName>
</protein>
<dbReference type="Proteomes" id="UP001152747">
    <property type="component" value="Unassembled WGS sequence"/>
</dbReference>
<gene>
    <name evidence="2" type="ORF">CAMP_LOCUS13580</name>
</gene>
<proteinExistence type="predicted"/>
<feature type="transmembrane region" description="Helical" evidence="1">
    <location>
        <begin position="76"/>
        <end position="96"/>
    </location>
</feature>
<keyword evidence="1" id="KW-0472">Membrane</keyword>
<feature type="transmembrane region" description="Helical" evidence="1">
    <location>
        <begin position="141"/>
        <end position="160"/>
    </location>
</feature>
<evidence type="ECO:0000313" key="3">
    <source>
        <dbReference type="Proteomes" id="UP001152747"/>
    </source>
</evidence>
<dbReference type="OrthoDB" id="5840324at2759"/>
<comment type="caution">
    <text evidence="2">The sequence shown here is derived from an EMBL/GenBank/DDBJ whole genome shotgun (WGS) entry which is preliminary data.</text>
</comment>
<dbReference type="AlphaFoldDB" id="A0A9P1IX03"/>
<feature type="transmembrane region" description="Helical" evidence="1">
    <location>
        <begin position="166"/>
        <end position="190"/>
    </location>
</feature>
<reference evidence="2" key="1">
    <citation type="submission" date="2022-11" db="EMBL/GenBank/DDBJ databases">
        <authorList>
            <person name="Kikuchi T."/>
        </authorList>
    </citation>
    <scope>NUCLEOTIDE SEQUENCE</scope>
    <source>
        <strain evidence="2">PS1010</strain>
    </source>
</reference>
<evidence type="ECO:0000313" key="2">
    <source>
        <dbReference type="EMBL" id="CAI5450943.1"/>
    </source>
</evidence>
<evidence type="ECO:0000256" key="1">
    <source>
        <dbReference type="SAM" id="Phobius"/>
    </source>
</evidence>
<organism evidence="2 3">
    <name type="scientific">Caenorhabditis angaria</name>
    <dbReference type="NCBI Taxonomy" id="860376"/>
    <lineage>
        <taxon>Eukaryota</taxon>
        <taxon>Metazoa</taxon>
        <taxon>Ecdysozoa</taxon>
        <taxon>Nematoda</taxon>
        <taxon>Chromadorea</taxon>
        <taxon>Rhabditida</taxon>
        <taxon>Rhabditina</taxon>
        <taxon>Rhabditomorpha</taxon>
        <taxon>Rhabditoidea</taxon>
        <taxon>Rhabditidae</taxon>
        <taxon>Peloderinae</taxon>
        <taxon>Caenorhabditis</taxon>
    </lineage>
</organism>
<keyword evidence="1" id="KW-0812">Transmembrane</keyword>